<comment type="pathway">
    <text evidence="3">Sulfur metabolism; hydrogen sulfide biosynthesis; sulfite from sulfate: step 3/3.</text>
</comment>
<dbReference type="EMBL" id="BAABFV010000002">
    <property type="protein sequence ID" value="GAA4365252.1"/>
    <property type="molecule type" value="Genomic_DNA"/>
</dbReference>
<dbReference type="InterPro" id="IPR002500">
    <property type="entry name" value="PAPS_reduct_dom"/>
</dbReference>
<dbReference type="RefSeq" id="WP_345293296.1">
    <property type="nucleotide sequence ID" value="NZ_BAABFV010000002.1"/>
</dbReference>
<comment type="similarity">
    <text evidence="1 3">Belongs to the PAPS reductase family. CysH subfamily.</text>
</comment>
<keyword evidence="2 3" id="KW-0560">Oxidoreductase</keyword>
<dbReference type="Pfam" id="PF01507">
    <property type="entry name" value="PAPS_reduct"/>
    <property type="match status" value="1"/>
</dbReference>
<dbReference type="Proteomes" id="UP001501011">
    <property type="component" value="Unassembled WGS sequence"/>
</dbReference>
<dbReference type="Gene3D" id="3.40.50.620">
    <property type="entry name" value="HUPs"/>
    <property type="match status" value="1"/>
</dbReference>
<dbReference type="InterPro" id="IPR011800">
    <property type="entry name" value="PAPS_reductase_CysH"/>
</dbReference>
<reference evidence="6" key="1">
    <citation type="journal article" date="2019" name="Int. J. Syst. Evol. Microbiol.">
        <title>The Global Catalogue of Microorganisms (GCM) 10K type strain sequencing project: providing services to taxonomists for standard genome sequencing and annotation.</title>
        <authorList>
            <consortium name="The Broad Institute Genomics Platform"/>
            <consortium name="The Broad Institute Genome Sequencing Center for Infectious Disease"/>
            <person name="Wu L."/>
            <person name="Ma J."/>
        </authorList>
    </citation>
    <scope>NUCLEOTIDE SEQUENCE [LARGE SCALE GENOMIC DNA]</scope>
    <source>
        <strain evidence="6">JCM 17728</strain>
    </source>
</reference>
<keyword evidence="3" id="KW-0963">Cytoplasm</keyword>
<dbReference type="CDD" id="cd23945">
    <property type="entry name" value="PAPS_reductase"/>
    <property type="match status" value="1"/>
</dbReference>
<feature type="active site" description="Nucleophile; cysteine thiosulfonate intermediate" evidence="3">
    <location>
        <position position="227"/>
    </location>
</feature>
<accession>A0ABP8IPE2</accession>
<dbReference type="PIRSF" id="PIRSF000857">
    <property type="entry name" value="PAPS_reductase"/>
    <property type="match status" value="1"/>
</dbReference>
<dbReference type="PANTHER" id="PTHR46509:SF1">
    <property type="entry name" value="PHOSPHOADENOSINE PHOSPHOSULFATE REDUCTASE"/>
    <property type="match status" value="1"/>
</dbReference>
<dbReference type="SUPFAM" id="SSF52402">
    <property type="entry name" value="Adenine nucleotide alpha hydrolases-like"/>
    <property type="match status" value="1"/>
</dbReference>
<dbReference type="InterPro" id="IPR004511">
    <property type="entry name" value="PAPS/APS_Rdtase"/>
</dbReference>
<dbReference type="EC" id="1.8.4.8" evidence="3"/>
<proteinExistence type="inferred from homology"/>
<comment type="caution">
    <text evidence="3">Lacks conserved residue(s) required for the propagation of feature annotation.</text>
</comment>
<name>A0ABP8IPE2_9GAMM</name>
<organism evidence="5 6">
    <name type="scientific">Kangiella marina</name>
    <dbReference type="NCBI Taxonomy" id="1079178"/>
    <lineage>
        <taxon>Bacteria</taxon>
        <taxon>Pseudomonadati</taxon>
        <taxon>Pseudomonadota</taxon>
        <taxon>Gammaproteobacteria</taxon>
        <taxon>Kangiellales</taxon>
        <taxon>Kangiellaceae</taxon>
        <taxon>Kangiella</taxon>
    </lineage>
</organism>
<comment type="function">
    <text evidence="3">Catalyzes the formation of sulfite from phosphoadenosine 5'-phosphosulfate (PAPS) using thioredoxin as an electron donor.</text>
</comment>
<evidence type="ECO:0000256" key="1">
    <source>
        <dbReference type="ARBA" id="ARBA00009732"/>
    </source>
</evidence>
<evidence type="ECO:0000313" key="5">
    <source>
        <dbReference type="EMBL" id="GAA4365252.1"/>
    </source>
</evidence>
<gene>
    <name evidence="3" type="primary">cysH</name>
    <name evidence="5" type="ORF">GCM10023151_22250</name>
</gene>
<comment type="caution">
    <text evidence="5">The sequence shown here is derived from an EMBL/GenBank/DDBJ whole genome shotgun (WGS) entry which is preliminary data.</text>
</comment>
<sequence>MSLLNESWVEQVNQKLGHSSAQERIEYALQHLPDNFALASSFGAQSAVSLHLLTQAKPDISVILVDTGYLFAETYQFVDELVERLDLNLKVYRSQLSPAWQEARYGKEWEKGKQGIVAYNQRNKVEPMERALDELGVSTWFSGLRRQQSQSRNQLPVVQAFKGRIKVHPIIDWSNKDIHQYLKKHRLPYHPLWDRGYVSIGDTHSTTPITEDMSEEDTRFGGLVRECGLHVDTLSGL</sequence>
<evidence type="ECO:0000313" key="6">
    <source>
        <dbReference type="Proteomes" id="UP001501011"/>
    </source>
</evidence>
<dbReference type="InterPro" id="IPR014729">
    <property type="entry name" value="Rossmann-like_a/b/a_fold"/>
</dbReference>
<dbReference type="NCBIfam" id="TIGR00434">
    <property type="entry name" value="cysH"/>
    <property type="match status" value="1"/>
</dbReference>
<evidence type="ECO:0000256" key="2">
    <source>
        <dbReference type="ARBA" id="ARBA00023002"/>
    </source>
</evidence>
<protein>
    <recommendedName>
        <fullName evidence="3">Phosphoadenosine 5'-phosphosulfate reductase</fullName>
        <shortName evidence="3">PAPS reductase</shortName>
        <ecNumber evidence="3">1.8.4.8</ecNumber>
    </recommendedName>
    <alternativeName>
        <fullName evidence="3">3'-phosphoadenylylsulfate reductase</fullName>
    </alternativeName>
    <alternativeName>
        <fullName evidence="3">PAPS reductase, thioredoxin dependent</fullName>
    </alternativeName>
    <alternativeName>
        <fullName evidence="3">PAPS sulfotransferase</fullName>
    </alternativeName>
    <alternativeName>
        <fullName evidence="3">PAdoPS reductase</fullName>
    </alternativeName>
</protein>
<dbReference type="HAMAP" id="MF_00063">
    <property type="entry name" value="CysH"/>
    <property type="match status" value="1"/>
</dbReference>
<feature type="domain" description="Phosphoadenosine phosphosulphate reductase" evidence="4">
    <location>
        <begin position="36"/>
        <end position="208"/>
    </location>
</feature>
<dbReference type="NCBIfam" id="NF002537">
    <property type="entry name" value="PRK02090.1"/>
    <property type="match status" value="1"/>
</dbReference>
<dbReference type="PANTHER" id="PTHR46509">
    <property type="entry name" value="PHOSPHOADENOSINE PHOSPHOSULFATE REDUCTASE"/>
    <property type="match status" value="1"/>
</dbReference>
<comment type="catalytic activity">
    <reaction evidence="3">
        <text>[thioredoxin]-disulfide + sulfite + adenosine 3',5'-bisphosphate + 2 H(+) = [thioredoxin]-dithiol + 3'-phosphoadenylyl sulfate</text>
        <dbReference type="Rhea" id="RHEA:11724"/>
        <dbReference type="Rhea" id="RHEA-COMP:10698"/>
        <dbReference type="Rhea" id="RHEA-COMP:10700"/>
        <dbReference type="ChEBI" id="CHEBI:15378"/>
        <dbReference type="ChEBI" id="CHEBI:17359"/>
        <dbReference type="ChEBI" id="CHEBI:29950"/>
        <dbReference type="ChEBI" id="CHEBI:50058"/>
        <dbReference type="ChEBI" id="CHEBI:58339"/>
        <dbReference type="ChEBI" id="CHEBI:58343"/>
        <dbReference type="EC" id="1.8.4.8"/>
    </reaction>
</comment>
<comment type="subcellular location">
    <subcellularLocation>
        <location evidence="3">Cytoplasm</location>
    </subcellularLocation>
</comment>
<dbReference type="NCBIfam" id="TIGR02057">
    <property type="entry name" value="PAPS_reductase"/>
    <property type="match status" value="1"/>
</dbReference>
<keyword evidence="6" id="KW-1185">Reference proteome</keyword>
<evidence type="ECO:0000259" key="4">
    <source>
        <dbReference type="Pfam" id="PF01507"/>
    </source>
</evidence>
<evidence type="ECO:0000256" key="3">
    <source>
        <dbReference type="HAMAP-Rule" id="MF_00063"/>
    </source>
</evidence>